<keyword evidence="2" id="KW-1185">Reference proteome</keyword>
<dbReference type="EMBL" id="AEUN01000190">
    <property type="protein sequence ID" value="EHJ08638.1"/>
    <property type="molecule type" value="Genomic_DNA"/>
</dbReference>
<protein>
    <submittedName>
        <fullName evidence="1">Uncharacterized protein</fullName>
    </submittedName>
</protein>
<gene>
    <name evidence="1" type="ORF">SS7213T_03095</name>
</gene>
<accession>G5JGP8</accession>
<evidence type="ECO:0000313" key="2">
    <source>
        <dbReference type="Proteomes" id="UP000005413"/>
    </source>
</evidence>
<dbReference type="AlphaFoldDB" id="G5JGP8"/>
<name>G5JGP8_9STAP</name>
<proteinExistence type="predicted"/>
<organism evidence="1 2">
    <name type="scientific">Staphylococcus simiae CCM 7213 = CCUG 51256</name>
    <dbReference type="NCBI Taxonomy" id="911238"/>
    <lineage>
        <taxon>Bacteria</taxon>
        <taxon>Bacillati</taxon>
        <taxon>Bacillota</taxon>
        <taxon>Bacilli</taxon>
        <taxon>Bacillales</taxon>
        <taxon>Staphylococcaceae</taxon>
        <taxon>Staphylococcus</taxon>
    </lineage>
</organism>
<dbReference type="Proteomes" id="UP000005413">
    <property type="component" value="Unassembled WGS sequence"/>
</dbReference>
<comment type="caution">
    <text evidence="1">The sequence shown here is derived from an EMBL/GenBank/DDBJ whole genome shotgun (WGS) entry which is preliminary data.</text>
</comment>
<evidence type="ECO:0000313" key="1">
    <source>
        <dbReference type="EMBL" id="EHJ08638.1"/>
    </source>
</evidence>
<reference evidence="1 2" key="1">
    <citation type="journal article" date="2012" name="BMC Genomics">
        <title>Comparative genomic analysis of the genus Staphylococcus including Staphylococcus aureus and its newly described sister species Staphylococcus simiae.</title>
        <authorList>
            <person name="Suzuki H."/>
            <person name="Lefebure T."/>
            <person name="Pavinski Bitar P."/>
            <person name="Stanhope M.J."/>
        </authorList>
    </citation>
    <scope>NUCLEOTIDE SEQUENCE [LARGE SCALE GENOMIC DNA]</scope>
    <source>
        <strain evidence="1 2">CCM 7213</strain>
    </source>
</reference>
<sequence length="34" mass="3800">MHLNDKVKISADQAKLTRLPNLTTVPLIKVSLIQ</sequence>